<dbReference type="GO" id="GO:0003676">
    <property type="term" value="F:nucleic acid binding"/>
    <property type="evidence" value="ECO:0007669"/>
    <property type="project" value="InterPro"/>
</dbReference>
<dbReference type="Proteomes" id="UP001445335">
    <property type="component" value="Unassembled WGS sequence"/>
</dbReference>
<keyword evidence="9" id="KW-1185">Reference proteome</keyword>
<evidence type="ECO:0000256" key="5">
    <source>
        <dbReference type="SAM" id="Coils"/>
    </source>
</evidence>
<sequence>MELLREQGSALGGSNAKQPWGFAGDEDAGEDDVSDADDQEDWGGEEDADEDADEDTAGDAAVAHVEADGGRDSKAQAAAEVQRLLSGSNREPTLGDLEATFPHPLDRVQKRAIQVFLGGASVVVCAPTGAGKTAIAEAAALAVLARGQRVIYTTPLKALSNQKLFEMRARFGAERAGLQTGDVSVAVDADVVVMTTEVLRNIMFRVGDPATGLRGAEERLANVGLIVLDEVHYLGDPSRGSVWEEVVINCLPEIRLLGMSATVANAKDLGGWIDQVHGNCQTVVTRHRPVPLTWHFCQSVDGKTQLVHLLDRTGKQLNPALFPEGAGASDRPDWRNGWQRQAAALATRAERVPAQEAVLGALAARDMLPAIWFIFSRAACDRAAAATTAGAPLAGPDERAQISAEVDALRREQPEAVREALVPALLAGAASHHAGALPGWKSLVEGLFQRGLLKVVFATETLAAGINMPARSTVLSTISRRRNAAHALLQHNELLQMAGRAGRRGYDTIGHCVIVQSRWEEASQAAGLLLAGPEPLRSRFGVGFGTALNLLATRSLAEARAFVQRSFANYLGGAGVRRQLREIEQLEAKADALAVDAAQAEAAAGGAGEAAKALEKASGAFREERRAFRLLRQQAIAGRAERALETLDEGGLPRMVVLDLTGADIDALEPLAALVVAAADSPGNDLPPAAPAGQHATKDAAADADRWLLCLASDNRLLWVRGTHLAGVAVGALGAVDGGATALAVMKAAGQAAAWAFMKGGFYTCAGTAVTAVLATRVPPPANATEVELGEGELEALEAAQERTAAKKKAAKSAQLATATKKTTRRDLQLRGKVEALRRRAAALHHEMEGSLGVGGREFEDVVGVLVAAGALDPDTLAPRPLGEAARQLSGENELWLATVLSDPAVQTLKAAQLAGLACAMVSAEAVSKPQISAAYAPSEAVVEAVRALEGARSALFDLQADAGVHVPLAVDLRLAGLSGVVEAWAAGGSWAQVTADSNLDDGDIMRLLNRTSDLLRQAGFCTALPSPVRKESRRAAHAMNRAPISELLSL</sequence>
<dbReference type="AlphaFoldDB" id="A0AAW1SK34"/>
<dbReference type="Gene3D" id="3.40.50.300">
    <property type="entry name" value="P-loop containing nucleotide triphosphate hydrolases"/>
    <property type="match status" value="2"/>
</dbReference>
<evidence type="ECO:0000256" key="6">
    <source>
        <dbReference type="SAM" id="MobiDB-lite"/>
    </source>
</evidence>
<reference evidence="8 9" key="1">
    <citation type="journal article" date="2024" name="Nat. Commun.">
        <title>Phylogenomics reveals the evolutionary origins of lichenization in chlorophyte algae.</title>
        <authorList>
            <person name="Puginier C."/>
            <person name="Libourel C."/>
            <person name="Otte J."/>
            <person name="Skaloud P."/>
            <person name="Haon M."/>
            <person name="Grisel S."/>
            <person name="Petersen M."/>
            <person name="Berrin J.G."/>
            <person name="Delaux P.M."/>
            <person name="Dal Grande F."/>
            <person name="Keller J."/>
        </authorList>
    </citation>
    <scope>NUCLEOTIDE SEQUENCE [LARGE SCALE GENOMIC DNA]</scope>
    <source>
        <strain evidence="8 9">SAG 245.80</strain>
    </source>
</reference>
<dbReference type="Gene3D" id="1.10.3380.30">
    <property type="match status" value="1"/>
</dbReference>
<dbReference type="SUPFAM" id="SSF52540">
    <property type="entry name" value="P-loop containing nucleoside triphosphate hydrolases"/>
    <property type="match status" value="2"/>
</dbReference>
<keyword evidence="2" id="KW-0378">Hydrolase</keyword>
<gene>
    <name evidence="8" type="ORF">WJX81_003415</name>
</gene>
<dbReference type="InterPro" id="IPR003593">
    <property type="entry name" value="AAA+_ATPase"/>
</dbReference>
<evidence type="ECO:0000256" key="2">
    <source>
        <dbReference type="ARBA" id="ARBA00022801"/>
    </source>
</evidence>
<accession>A0AAW1SK34</accession>
<name>A0AAW1SK34_9CHLO</name>
<dbReference type="GO" id="GO:0005524">
    <property type="term" value="F:ATP binding"/>
    <property type="evidence" value="ECO:0007669"/>
    <property type="project" value="UniProtKB-KW"/>
</dbReference>
<dbReference type="SMART" id="SM00487">
    <property type="entry name" value="DEXDc"/>
    <property type="match status" value="1"/>
</dbReference>
<dbReference type="GO" id="GO:0070478">
    <property type="term" value="P:nuclear-transcribed mRNA catabolic process, 3'-5' exonucleolytic nonsense-mediated decay"/>
    <property type="evidence" value="ECO:0007669"/>
    <property type="project" value="TreeGrafter"/>
</dbReference>
<dbReference type="SMART" id="SM00382">
    <property type="entry name" value="AAA"/>
    <property type="match status" value="1"/>
</dbReference>
<dbReference type="EMBL" id="JALJOU010000001">
    <property type="protein sequence ID" value="KAK9846418.1"/>
    <property type="molecule type" value="Genomic_DNA"/>
</dbReference>
<evidence type="ECO:0000256" key="1">
    <source>
        <dbReference type="ARBA" id="ARBA00022741"/>
    </source>
</evidence>
<comment type="caution">
    <text evidence="8">The sequence shown here is derived from an EMBL/GenBank/DDBJ whole genome shotgun (WGS) entry which is preliminary data.</text>
</comment>
<evidence type="ECO:0000256" key="3">
    <source>
        <dbReference type="ARBA" id="ARBA00022806"/>
    </source>
</evidence>
<dbReference type="PANTHER" id="PTHR12131">
    <property type="entry name" value="ATP-DEPENDENT RNA AND DNA HELICASE"/>
    <property type="match status" value="1"/>
</dbReference>
<dbReference type="InterPro" id="IPR050699">
    <property type="entry name" value="RNA-DNA_Helicase"/>
</dbReference>
<feature type="region of interest" description="Disordered" evidence="6">
    <location>
        <begin position="1"/>
        <end position="60"/>
    </location>
</feature>
<dbReference type="GO" id="GO:0004386">
    <property type="term" value="F:helicase activity"/>
    <property type="evidence" value="ECO:0007669"/>
    <property type="project" value="UniProtKB-KW"/>
</dbReference>
<feature type="coiled-coil region" evidence="5">
    <location>
        <begin position="576"/>
        <end position="603"/>
    </location>
</feature>
<dbReference type="GO" id="GO:0055087">
    <property type="term" value="C:Ski complex"/>
    <property type="evidence" value="ECO:0007669"/>
    <property type="project" value="TreeGrafter"/>
</dbReference>
<dbReference type="InterPro" id="IPR014001">
    <property type="entry name" value="Helicase_ATP-bd"/>
</dbReference>
<keyword evidence="3" id="KW-0347">Helicase</keyword>
<dbReference type="Pfam" id="PF00270">
    <property type="entry name" value="DEAD"/>
    <property type="match status" value="1"/>
</dbReference>
<keyword evidence="5" id="KW-0175">Coiled coil</keyword>
<dbReference type="InterPro" id="IPR001650">
    <property type="entry name" value="Helicase_C-like"/>
</dbReference>
<dbReference type="PANTHER" id="PTHR12131:SF1">
    <property type="entry name" value="ATP-DEPENDENT RNA HELICASE SUPV3L1, MITOCHONDRIAL-RELATED"/>
    <property type="match status" value="1"/>
</dbReference>
<evidence type="ECO:0000313" key="9">
    <source>
        <dbReference type="Proteomes" id="UP001445335"/>
    </source>
</evidence>
<protein>
    <recommendedName>
        <fullName evidence="7">Helicase ATP-binding domain-containing protein</fullName>
    </recommendedName>
</protein>
<dbReference type="SMART" id="SM00490">
    <property type="entry name" value="HELICc"/>
    <property type="match status" value="1"/>
</dbReference>
<keyword evidence="1" id="KW-0547">Nucleotide-binding</keyword>
<evidence type="ECO:0000256" key="4">
    <source>
        <dbReference type="ARBA" id="ARBA00022840"/>
    </source>
</evidence>
<dbReference type="InterPro" id="IPR012961">
    <property type="entry name" value="Ski2/MTR4_C"/>
</dbReference>
<dbReference type="GO" id="GO:0016787">
    <property type="term" value="F:hydrolase activity"/>
    <property type="evidence" value="ECO:0007669"/>
    <property type="project" value="UniProtKB-KW"/>
</dbReference>
<feature type="domain" description="Helicase ATP-binding" evidence="7">
    <location>
        <begin position="113"/>
        <end position="281"/>
    </location>
</feature>
<proteinExistence type="predicted"/>
<dbReference type="InterPro" id="IPR027417">
    <property type="entry name" value="P-loop_NTPase"/>
</dbReference>
<dbReference type="InterPro" id="IPR011545">
    <property type="entry name" value="DEAD/DEAH_box_helicase_dom"/>
</dbReference>
<organism evidence="8 9">
    <name type="scientific">Elliptochloris bilobata</name>
    <dbReference type="NCBI Taxonomy" id="381761"/>
    <lineage>
        <taxon>Eukaryota</taxon>
        <taxon>Viridiplantae</taxon>
        <taxon>Chlorophyta</taxon>
        <taxon>core chlorophytes</taxon>
        <taxon>Trebouxiophyceae</taxon>
        <taxon>Trebouxiophyceae incertae sedis</taxon>
        <taxon>Elliptochloris clade</taxon>
        <taxon>Elliptochloris</taxon>
    </lineage>
</organism>
<keyword evidence="4" id="KW-0067">ATP-binding</keyword>
<dbReference type="SMART" id="SM01142">
    <property type="entry name" value="DSHCT"/>
    <property type="match status" value="1"/>
</dbReference>
<dbReference type="PROSITE" id="PS51192">
    <property type="entry name" value="HELICASE_ATP_BIND_1"/>
    <property type="match status" value="1"/>
</dbReference>
<evidence type="ECO:0000313" key="8">
    <source>
        <dbReference type="EMBL" id="KAK9846418.1"/>
    </source>
</evidence>
<feature type="compositionally biased region" description="Acidic residues" evidence="6">
    <location>
        <begin position="24"/>
        <end position="57"/>
    </location>
</feature>
<evidence type="ECO:0000259" key="7">
    <source>
        <dbReference type="PROSITE" id="PS51192"/>
    </source>
</evidence>
<dbReference type="Pfam" id="PF08148">
    <property type="entry name" value="DSHCT"/>
    <property type="match status" value="1"/>
</dbReference>